<dbReference type="PRINTS" id="PR00320">
    <property type="entry name" value="GPROTEINBRPT"/>
</dbReference>
<dbReference type="Gene3D" id="2.130.10.10">
    <property type="entry name" value="YVTN repeat-like/Quinoprotein amine dehydrogenase"/>
    <property type="match status" value="1"/>
</dbReference>
<evidence type="ECO:0000256" key="6">
    <source>
        <dbReference type="SAM" id="MobiDB-lite"/>
    </source>
</evidence>
<feature type="repeat" description="WD" evidence="5">
    <location>
        <begin position="104"/>
        <end position="135"/>
    </location>
</feature>
<dbReference type="CDD" id="cd00200">
    <property type="entry name" value="WD40"/>
    <property type="match status" value="1"/>
</dbReference>
<dbReference type="PROSITE" id="PS50294">
    <property type="entry name" value="WD_REPEATS_REGION"/>
    <property type="match status" value="5"/>
</dbReference>
<keyword evidence="2" id="KW-0963">Cytoplasm</keyword>
<feature type="domain" description="PFU" evidence="7">
    <location>
        <begin position="364"/>
        <end position="467"/>
    </location>
</feature>
<feature type="repeat" description="WD" evidence="5">
    <location>
        <begin position="184"/>
        <end position="215"/>
    </location>
</feature>
<evidence type="ECO:0000259" key="7">
    <source>
        <dbReference type="PROSITE" id="PS51394"/>
    </source>
</evidence>
<comment type="caution">
    <text evidence="9">The sequence shown here is derived from an EMBL/GenBank/DDBJ whole genome shotgun (WGS) entry which is preliminary data.</text>
</comment>
<evidence type="ECO:0000256" key="3">
    <source>
        <dbReference type="ARBA" id="ARBA00022574"/>
    </source>
</evidence>
<dbReference type="Pfam" id="PF00400">
    <property type="entry name" value="WD40"/>
    <property type="match status" value="7"/>
</dbReference>
<comment type="subcellular location">
    <subcellularLocation>
        <location evidence="1">Cytoplasm</location>
    </subcellularLocation>
</comment>
<feature type="repeat" description="WD" evidence="5">
    <location>
        <begin position="12"/>
        <end position="42"/>
    </location>
</feature>
<keyword evidence="4" id="KW-0677">Repeat</keyword>
<dbReference type="PANTHER" id="PTHR19849:SF0">
    <property type="entry name" value="PHOSPHOLIPASE A-2-ACTIVATING PROTEIN"/>
    <property type="match status" value="1"/>
</dbReference>
<accession>A0AAW1R3L5</accession>
<dbReference type="EMBL" id="JALJOS010000016">
    <property type="protein sequence ID" value="KAK9828326.1"/>
    <property type="molecule type" value="Genomic_DNA"/>
</dbReference>
<dbReference type="InterPro" id="IPR013535">
    <property type="entry name" value="PUL_dom"/>
</dbReference>
<dbReference type="Proteomes" id="UP001438707">
    <property type="component" value="Unassembled WGS sequence"/>
</dbReference>
<dbReference type="GO" id="GO:0043161">
    <property type="term" value="P:proteasome-mediated ubiquitin-dependent protein catabolic process"/>
    <property type="evidence" value="ECO:0007669"/>
    <property type="project" value="TreeGrafter"/>
</dbReference>
<dbReference type="Gene3D" id="1.25.10.10">
    <property type="entry name" value="Leucine-rich Repeat Variant"/>
    <property type="match status" value="1"/>
</dbReference>
<dbReference type="PROSITE" id="PS51394">
    <property type="entry name" value="PFU"/>
    <property type="match status" value="1"/>
</dbReference>
<dbReference type="GO" id="GO:0005634">
    <property type="term" value="C:nucleus"/>
    <property type="evidence" value="ECO:0007669"/>
    <property type="project" value="TreeGrafter"/>
</dbReference>
<evidence type="ECO:0000256" key="5">
    <source>
        <dbReference type="PROSITE-ProRule" id="PRU00221"/>
    </source>
</evidence>
<dbReference type="InterPro" id="IPR015943">
    <property type="entry name" value="WD40/YVTN_repeat-like_dom_sf"/>
</dbReference>
<evidence type="ECO:0000259" key="8">
    <source>
        <dbReference type="PROSITE" id="PS51396"/>
    </source>
</evidence>
<dbReference type="SUPFAM" id="SSF50978">
    <property type="entry name" value="WD40 repeat-like"/>
    <property type="match status" value="1"/>
</dbReference>
<name>A0AAW1R3L5_9CHLO</name>
<sequence length="812" mass="85439">MTTPAFQLRAELPGHEEDVRCVAWSPIGILTGSRDKTIRIWKEHGGGRISCENVLVGHTDYVTALTFIAPGSSTWYPEGTIVSGSRDTTLMTWGLSSFLPVHRLKGHKYQISSTALLSDGRVASASLDSTIRVWQGEQCVQMLEGHESAVLCLAALPGPGARLLSGSGDRTIRLWADGKCTGIFSGHTDTVRGLSVVPDLGVVSASHDQTLRLWSFAGETLAELVGHTALVYSAAAHARTGLIASASEDSSARLWHGNGACVQSLPHPRCVWDVDFLPNGDLITACADHFVRIWTSAPERAAAAEVIEAYNASLAADAAPGQGEGGGQSAVAGMMEDAEVLARPGTKDGQTKIIKEHGTAVAYSWDQGRGEWEKVGEVMGSASGSGGGDTMAVGNRMHAGQQWDFVFDVDVDPNQPPLKLACNRGDNPYDVADRFMEQENLPITYRQQIVDFVLTNTAGALKMPAPMAMNVDPFTGGAAYQPSGSHGRAAPSSSAGPNVDPFTGTAAAAAVRGQPHRLQHCPQSSFLMMDTLPKPEALASKVRQFNDQIKQGTDMEAVVLSEEEAVPSGPLNTLIARSLQCAAAGASSSGQVAQGSRLTQQDLALLARLLRWPAPHLFPALDIARLAILDLHAATSLASTAGPLLLSPQGDIGAALAAACGDPPIPANLQVGLRLACNTFRHEPLRAWVASNQAALLDAFAPACTSPLRPVRLGLATFLLNLSAVLHSSSRQAAEVGVTTQALSALSELLSSCTAEDGEALFRILVAAGTLVMENAEAKSIAQQLTILEDATKFRLAGRAAEALADLAILLK</sequence>
<feature type="repeat" description="WD" evidence="5">
    <location>
        <begin position="224"/>
        <end position="255"/>
    </location>
</feature>
<evidence type="ECO:0008006" key="11">
    <source>
        <dbReference type="Google" id="ProtNLM"/>
    </source>
</evidence>
<evidence type="ECO:0000313" key="10">
    <source>
        <dbReference type="Proteomes" id="UP001438707"/>
    </source>
</evidence>
<organism evidence="9 10">
    <name type="scientific">Apatococcus lobatus</name>
    <dbReference type="NCBI Taxonomy" id="904363"/>
    <lineage>
        <taxon>Eukaryota</taxon>
        <taxon>Viridiplantae</taxon>
        <taxon>Chlorophyta</taxon>
        <taxon>core chlorophytes</taxon>
        <taxon>Trebouxiophyceae</taxon>
        <taxon>Chlorellales</taxon>
        <taxon>Chlorellaceae</taxon>
        <taxon>Apatococcus</taxon>
    </lineage>
</organism>
<evidence type="ECO:0000256" key="2">
    <source>
        <dbReference type="ARBA" id="ARBA00022490"/>
    </source>
</evidence>
<dbReference type="InterPro" id="IPR011989">
    <property type="entry name" value="ARM-like"/>
</dbReference>
<dbReference type="GO" id="GO:0043130">
    <property type="term" value="F:ubiquitin binding"/>
    <property type="evidence" value="ECO:0007669"/>
    <property type="project" value="TreeGrafter"/>
</dbReference>
<dbReference type="PROSITE" id="PS51396">
    <property type="entry name" value="PUL"/>
    <property type="match status" value="1"/>
</dbReference>
<keyword evidence="10" id="KW-1185">Reference proteome</keyword>
<dbReference type="GO" id="GO:0005737">
    <property type="term" value="C:cytoplasm"/>
    <property type="evidence" value="ECO:0007669"/>
    <property type="project" value="UniProtKB-SubCell"/>
</dbReference>
<dbReference type="InterPro" id="IPR020472">
    <property type="entry name" value="WD40_PAC1"/>
</dbReference>
<feature type="region of interest" description="Disordered" evidence="6">
    <location>
        <begin position="479"/>
        <end position="503"/>
    </location>
</feature>
<feature type="repeat" description="WD" evidence="5">
    <location>
        <begin position="143"/>
        <end position="175"/>
    </location>
</feature>
<gene>
    <name evidence="9" type="ORF">WJX74_008965</name>
</gene>
<dbReference type="InterPro" id="IPR001680">
    <property type="entry name" value="WD40_rpt"/>
</dbReference>
<dbReference type="Gene3D" id="3.10.20.870">
    <property type="entry name" value="PFU (PLAA family ubiquitin binding), C-terminal domain"/>
    <property type="match status" value="1"/>
</dbReference>
<reference evidence="9 10" key="1">
    <citation type="journal article" date="2024" name="Nat. Commun.">
        <title>Phylogenomics reveals the evolutionary origins of lichenization in chlorophyte algae.</title>
        <authorList>
            <person name="Puginier C."/>
            <person name="Libourel C."/>
            <person name="Otte J."/>
            <person name="Skaloud P."/>
            <person name="Haon M."/>
            <person name="Grisel S."/>
            <person name="Petersen M."/>
            <person name="Berrin J.G."/>
            <person name="Delaux P.M."/>
            <person name="Dal Grande F."/>
            <person name="Keller J."/>
        </authorList>
    </citation>
    <scope>NUCLEOTIDE SEQUENCE [LARGE SCALE GENOMIC DNA]</scope>
    <source>
        <strain evidence="9 10">SAG 2145</strain>
    </source>
</reference>
<dbReference type="InterPro" id="IPR015155">
    <property type="entry name" value="PFU"/>
</dbReference>
<evidence type="ECO:0000313" key="9">
    <source>
        <dbReference type="EMBL" id="KAK9828326.1"/>
    </source>
</evidence>
<dbReference type="SMART" id="SM00320">
    <property type="entry name" value="WD40"/>
    <property type="match status" value="7"/>
</dbReference>
<dbReference type="Pfam" id="PF09070">
    <property type="entry name" value="PFU"/>
    <property type="match status" value="1"/>
</dbReference>
<feature type="domain" description="PUL" evidence="8">
    <location>
        <begin position="519"/>
        <end position="810"/>
    </location>
</feature>
<dbReference type="Pfam" id="PF08324">
    <property type="entry name" value="PUL"/>
    <property type="match status" value="1"/>
</dbReference>
<protein>
    <recommendedName>
        <fullName evidence="11">Phospholipase A-2-activating protein</fullName>
    </recommendedName>
</protein>
<dbReference type="PROSITE" id="PS50082">
    <property type="entry name" value="WD_REPEATS_2"/>
    <property type="match status" value="5"/>
</dbReference>
<dbReference type="GO" id="GO:0010992">
    <property type="term" value="P:ubiquitin recycling"/>
    <property type="evidence" value="ECO:0007669"/>
    <property type="project" value="TreeGrafter"/>
</dbReference>
<dbReference type="InterPro" id="IPR038122">
    <property type="entry name" value="PFU_sf"/>
</dbReference>
<evidence type="ECO:0000256" key="4">
    <source>
        <dbReference type="ARBA" id="ARBA00022737"/>
    </source>
</evidence>
<evidence type="ECO:0000256" key="1">
    <source>
        <dbReference type="ARBA" id="ARBA00004496"/>
    </source>
</evidence>
<dbReference type="InterPro" id="IPR036322">
    <property type="entry name" value="WD40_repeat_dom_sf"/>
</dbReference>
<dbReference type="AlphaFoldDB" id="A0AAW1R3L5"/>
<keyword evidence="3 5" id="KW-0853">WD repeat</keyword>
<proteinExistence type="predicted"/>
<dbReference type="PANTHER" id="PTHR19849">
    <property type="entry name" value="PHOSPHOLIPASE A-2-ACTIVATING PROTEIN"/>
    <property type="match status" value="1"/>
</dbReference>